<reference evidence="3" key="1">
    <citation type="submission" date="2023-07" db="EMBL/GenBank/DDBJ databases">
        <authorList>
            <person name="Ivanov I."/>
            <person name="Teneva D."/>
            <person name="Stoikov I."/>
        </authorList>
    </citation>
    <scope>NUCLEOTIDE SEQUENCE</scope>
    <source>
        <strain evidence="3">4475</strain>
    </source>
</reference>
<proteinExistence type="predicted"/>
<dbReference type="GO" id="GO:0008745">
    <property type="term" value="F:N-acetylmuramoyl-L-alanine amidase activity"/>
    <property type="evidence" value="ECO:0007669"/>
    <property type="project" value="InterPro"/>
</dbReference>
<dbReference type="Gene3D" id="3.40.630.40">
    <property type="entry name" value="Zn-dependent exopeptidases"/>
    <property type="match status" value="1"/>
</dbReference>
<dbReference type="CDD" id="cd02696">
    <property type="entry name" value="MurNAc-LAA"/>
    <property type="match status" value="1"/>
</dbReference>
<dbReference type="Proteomes" id="UP001189619">
    <property type="component" value="Chromosome"/>
</dbReference>
<feature type="domain" description="MurNAc-LAA" evidence="2">
    <location>
        <begin position="8"/>
        <end position="95"/>
    </location>
</feature>
<keyword evidence="1" id="KW-0378">Hydrolase</keyword>
<dbReference type="PANTHER" id="PTHR30404">
    <property type="entry name" value="N-ACETYLMURAMOYL-L-ALANINE AMIDASE"/>
    <property type="match status" value="1"/>
</dbReference>
<evidence type="ECO:0000313" key="3">
    <source>
        <dbReference type="EMBL" id="CAJ1001224.1"/>
    </source>
</evidence>
<dbReference type="GO" id="GO:0009253">
    <property type="term" value="P:peptidoglycan catabolic process"/>
    <property type="evidence" value="ECO:0007669"/>
    <property type="project" value="InterPro"/>
</dbReference>
<dbReference type="Pfam" id="PF01520">
    <property type="entry name" value="Amidase_3"/>
    <property type="match status" value="1"/>
</dbReference>
<dbReference type="AlphaFoldDB" id="A0AA48M6J2"/>
<keyword evidence="4" id="KW-1185">Reference proteome</keyword>
<dbReference type="PANTHER" id="PTHR30404:SF0">
    <property type="entry name" value="N-ACETYLMURAMOYL-L-ALANINE AMIDASE AMIC"/>
    <property type="match status" value="1"/>
</dbReference>
<evidence type="ECO:0000259" key="2">
    <source>
        <dbReference type="Pfam" id="PF01520"/>
    </source>
</evidence>
<gene>
    <name evidence="3" type="ORF">BSPP4475_02685</name>
</gene>
<dbReference type="InterPro" id="IPR002508">
    <property type="entry name" value="MurNAc-LAA_cat"/>
</dbReference>
<dbReference type="EMBL" id="OY569118">
    <property type="protein sequence ID" value="CAJ1001224.1"/>
    <property type="molecule type" value="Genomic_DNA"/>
</dbReference>
<accession>A0AA48M6J2</accession>
<evidence type="ECO:0000313" key="4">
    <source>
        <dbReference type="Proteomes" id="UP001189619"/>
    </source>
</evidence>
<protein>
    <recommendedName>
        <fullName evidence="2">MurNAc-LAA domain-containing protein</fullName>
    </recommendedName>
</protein>
<sequence>MDLSGKKILIDPGHGGAFPGVTYKGRQEKDCTLKISKALENLLEEEGATVYMTRTRDKDFGGKDIEDDINKRVEYINNRYTGKGIDVLLSIHVNTERFISRCQRRLYFDPPSPV</sequence>
<evidence type="ECO:0000256" key="1">
    <source>
        <dbReference type="ARBA" id="ARBA00022801"/>
    </source>
</evidence>
<dbReference type="GO" id="GO:0030288">
    <property type="term" value="C:outer membrane-bounded periplasmic space"/>
    <property type="evidence" value="ECO:0007669"/>
    <property type="project" value="TreeGrafter"/>
</dbReference>
<dbReference type="KEGG" id="bayd:BSPP4475_02685"/>
<dbReference type="InterPro" id="IPR050695">
    <property type="entry name" value="N-acetylmuramoyl_amidase_3"/>
</dbReference>
<name>A0AA48M6J2_9BACL</name>
<dbReference type="SUPFAM" id="SSF53187">
    <property type="entry name" value="Zn-dependent exopeptidases"/>
    <property type="match status" value="1"/>
</dbReference>
<dbReference type="RefSeq" id="WP_304415056.1">
    <property type="nucleotide sequence ID" value="NZ_OY569118.1"/>
</dbReference>
<organism evidence="3 4">
    <name type="scientific">Brevibacillus aydinogluensis</name>
    <dbReference type="NCBI Taxonomy" id="927786"/>
    <lineage>
        <taxon>Bacteria</taxon>
        <taxon>Bacillati</taxon>
        <taxon>Bacillota</taxon>
        <taxon>Bacilli</taxon>
        <taxon>Bacillales</taxon>
        <taxon>Paenibacillaceae</taxon>
        <taxon>Brevibacillus</taxon>
    </lineage>
</organism>